<evidence type="ECO:0000256" key="10">
    <source>
        <dbReference type="ARBA" id="ARBA00023303"/>
    </source>
</evidence>
<dbReference type="InterPro" id="IPR006202">
    <property type="entry name" value="Neur_chan_lig-bd"/>
</dbReference>
<evidence type="ECO:0000256" key="9">
    <source>
        <dbReference type="ARBA" id="ARBA00023136"/>
    </source>
</evidence>
<name>A0A7R9A0A1_9CRUS</name>
<dbReference type="InterPro" id="IPR006201">
    <property type="entry name" value="Neur_channel"/>
</dbReference>
<evidence type="ECO:0000256" key="4">
    <source>
        <dbReference type="ARBA" id="ARBA00022475"/>
    </source>
</evidence>
<dbReference type="SUPFAM" id="SSF63712">
    <property type="entry name" value="Nicotinic receptor ligand binding domain-like"/>
    <property type="match status" value="1"/>
</dbReference>
<comment type="subcellular location">
    <subcellularLocation>
        <location evidence="2">Cell membrane</location>
    </subcellularLocation>
    <subcellularLocation>
        <location evidence="1">Membrane</location>
        <topology evidence="1">Multi-pass membrane protein</topology>
    </subcellularLocation>
</comment>
<feature type="transmembrane region" description="Helical" evidence="12">
    <location>
        <begin position="466"/>
        <end position="485"/>
    </location>
</feature>
<evidence type="ECO:0000256" key="8">
    <source>
        <dbReference type="ARBA" id="ARBA00023065"/>
    </source>
</evidence>
<evidence type="ECO:0000256" key="2">
    <source>
        <dbReference type="ARBA" id="ARBA00004236"/>
    </source>
</evidence>
<keyword evidence="10" id="KW-0407">Ion channel</keyword>
<feature type="transmembrane region" description="Helical" evidence="12">
    <location>
        <begin position="344"/>
        <end position="362"/>
    </location>
</feature>
<dbReference type="OrthoDB" id="6490394at2759"/>
<organism evidence="14">
    <name type="scientific">Darwinula stevensoni</name>
    <dbReference type="NCBI Taxonomy" id="69355"/>
    <lineage>
        <taxon>Eukaryota</taxon>
        <taxon>Metazoa</taxon>
        <taxon>Ecdysozoa</taxon>
        <taxon>Arthropoda</taxon>
        <taxon>Crustacea</taxon>
        <taxon>Oligostraca</taxon>
        <taxon>Ostracoda</taxon>
        <taxon>Podocopa</taxon>
        <taxon>Podocopida</taxon>
        <taxon>Darwinulocopina</taxon>
        <taxon>Darwinuloidea</taxon>
        <taxon>Darwinulidae</taxon>
        <taxon>Darwinula</taxon>
    </lineage>
</organism>
<evidence type="ECO:0000256" key="5">
    <source>
        <dbReference type="ARBA" id="ARBA00022692"/>
    </source>
</evidence>
<protein>
    <recommendedName>
        <fullName evidence="13">Neurotransmitter-gated ion-channel ligand-binding domain-containing protein</fullName>
    </recommendedName>
</protein>
<dbReference type="GO" id="GO:0005886">
    <property type="term" value="C:plasma membrane"/>
    <property type="evidence" value="ECO:0007669"/>
    <property type="project" value="UniProtKB-SubCell"/>
</dbReference>
<dbReference type="EMBL" id="LR899620">
    <property type="protein sequence ID" value="CAD7241152.1"/>
    <property type="molecule type" value="Genomic_DNA"/>
</dbReference>
<evidence type="ECO:0000256" key="6">
    <source>
        <dbReference type="ARBA" id="ARBA00022729"/>
    </source>
</evidence>
<dbReference type="InterPro" id="IPR036734">
    <property type="entry name" value="Neur_chan_lig-bd_sf"/>
</dbReference>
<dbReference type="InterPro" id="IPR038050">
    <property type="entry name" value="Neuro_actylchol_rec"/>
</dbReference>
<feature type="compositionally biased region" description="Polar residues" evidence="11">
    <location>
        <begin position="38"/>
        <end position="47"/>
    </location>
</feature>
<keyword evidence="4" id="KW-1003">Cell membrane</keyword>
<keyword evidence="6" id="KW-0732">Signal</keyword>
<feature type="compositionally biased region" description="Basic and acidic residues" evidence="11">
    <location>
        <begin position="26"/>
        <end position="37"/>
    </location>
</feature>
<dbReference type="InterPro" id="IPR006028">
    <property type="entry name" value="GABAA/Glycine_rcpt"/>
</dbReference>
<feature type="region of interest" description="Disordered" evidence="11">
    <location>
        <begin position="1"/>
        <end position="71"/>
    </location>
</feature>
<feature type="transmembrane region" description="Helical" evidence="12">
    <location>
        <begin position="318"/>
        <end position="337"/>
    </location>
</feature>
<dbReference type="PRINTS" id="PR00253">
    <property type="entry name" value="GABAARECEPTR"/>
</dbReference>
<evidence type="ECO:0000256" key="7">
    <source>
        <dbReference type="ARBA" id="ARBA00022989"/>
    </source>
</evidence>
<dbReference type="Pfam" id="PF02931">
    <property type="entry name" value="Neur_chan_LBD"/>
    <property type="match status" value="1"/>
</dbReference>
<keyword evidence="15" id="KW-1185">Reference proteome</keyword>
<feature type="region of interest" description="Disordered" evidence="11">
    <location>
        <begin position="437"/>
        <end position="459"/>
    </location>
</feature>
<dbReference type="GO" id="GO:0004888">
    <property type="term" value="F:transmembrane signaling receptor activity"/>
    <property type="evidence" value="ECO:0007669"/>
    <property type="project" value="InterPro"/>
</dbReference>
<keyword evidence="9 12" id="KW-0472">Membrane</keyword>
<reference evidence="14" key="1">
    <citation type="submission" date="2020-11" db="EMBL/GenBank/DDBJ databases">
        <authorList>
            <person name="Tran Van P."/>
        </authorList>
    </citation>
    <scope>NUCLEOTIDE SEQUENCE</scope>
</reference>
<keyword evidence="8" id="KW-0406">Ion transport</keyword>
<accession>A0A7R9A0A1</accession>
<evidence type="ECO:0000256" key="1">
    <source>
        <dbReference type="ARBA" id="ARBA00004141"/>
    </source>
</evidence>
<dbReference type="EMBL" id="CAJPEV010000103">
    <property type="protein sequence ID" value="CAG0880602.1"/>
    <property type="molecule type" value="Genomic_DNA"/>
</dbReference>
<dbReference type="InterPro" id="IPR036719">
    <property type="entry name" value="Neuro-gated_channel_TM_sf"/>
</dbReference>
<evidence type="ECO:0000256" key="3">
    <source>
        <dbReference type="ARBA" id="ARBA00022448"/>
    </source>
</evidence>
<sequence length="488" mass="53983">MSTSATCRPHEEGVSPPDSRGSSVEGRGRLDIEKRNTTDSSQGNWEQARSKGARRAGTAERSDEREDRPCEGIVQVNAREGIVHVNAREGIVRVKMTSVLLPVLLLLSLLNPGEAQTAASIIPQGYDKSRPPSKPVNVEIGVYKSQVTDIDAANQKATVEVTLRAYWDDPRLKNSGSDFRTSDEETIARIWQPDLFFVAALATSVHRYPSNNELLLVQSNGTVLLSRRFTVVVTCKEVFAAFYPMDGFNCSIVTETFASTAETVRLTARGISYNKDGVKNQEFYVPRAEMTTQEISISTGTYSSVLVSFILARNPHRYIAATFVPLYMAVFVSYLTFWMNKTSMTVRLLLNGMMLIAIFVTAQNAQNVMHKTTVSTAMDWKIWMSFAFVLACLLEGIALEILEGKGLCRELSGNTEWATGRKGGDTVPLVHFTSSPPGVDWKPPSESPHPPNQEDGSDGASRIDEVFRIAYPVLYLLFLVVFWIACLA</sequence>
<proteinExistence type="predicted"/>
<keyword evidence="7 12" id="KW-1133">Transmembrane helix</keyword>
<evidence type="ECO:0000259" key="13">
    <source>
        <dbReference type="Pfam" id="PF02931"/>
    </source>
</evidence>
<dbReference type="Gene3D" id="2.70.170.10">
    <property type="entry name" value="Neurotransmitter-gated ion-channel ligand-binding domain"/>
    <property type="match status" value="1"/>
</dbReference>
<evidence type="ECO:0000256" key="11">
    <source>
        <dbReference type="SAM" id="MobiDB-lite"/>
    </source>
</evidence>
<keyword evidence="5 12" id="KW-0812">Transmembrane</keyword>
<dbReference type="GO" id="GO:0005230">
    <property type="term" value="F:extracellular ligand-gated monoatomic ion channel activity"/>
    <property type="evidence" value="ECO:0007669"/>
    <property type="project" value="InterPro"/>
</dbReference>
<evidence type="ECO:0000256" key="12">
    <source>
        <dbReference type="SAM" id="Phobius"/>
    </source>
</evidence>
<dbReference type="Gene3D" id="1.20.58.390">
    <property type="entry name" value="Neurotransmitter-gated ion-channel transmembrane domain"/>
    <property type="match status" value="1"/>
</dbReference>
<feature type="compositionally biased region" description="Basic and acidic residues" evidence="11">
    <location>
        <begin position="57"/>
        <end position="70"/>
    </location>
</feature>
<dbReference type="PANTHER" id="PTHR18945">
    <property type="entry name" value="NEUROTRANSMITTER GATED ION CHANNEL"/>
    <property type="match status" value="1"/>
</dbReference>
<dbReference type="Proteomes" id="UP000677054">
    <property type="component" value="Unassembled WGS sequence"/>
</dbReference>
<dbReference type="AlphaFoldDB" id="A0A7R9A0A1"/>
<dbReference type="SUPFAM" id="SSF90112">
    <property type="entry name" value="Neurotransmitter-gated ion-channel transmembrane pore"/>
    <property type="match status" value="1"/>
</dbReference>
<evidence type="ECO:0000313" key="14">
    <source>
        <dbReference type="EMBL" id="CAD7241152.1"/>
    </source>
</evidence>
<feature type="transmembrane region" description="Helical" evidence="12">
    <location>
        <begin position="382"/>
        <end position="402"/>
    </location>
</feature>
<gene>
    <name evidence="14" type="ORF">DSTB1V02_LOCUS1153</name>
</gene>
<keyword evidence="3" id="KW-0813">Transport</keyword>
<evidence type="ECO:0000313" key="15">
    <source>
        <dbReference type="Proteomes" id="UP000677054"/>
    </source>
</evidence>
<feature type="domain" description="Neurotransmitter-gated ion-channel ligand-binding" evidence="13">
    <location>
        <begin position="124"/>
        <end position="314"/>
    </location>
</feature>